<evidence type="ECO:0000256" key="5">
    <source>
        <dbReference type="SAM" id="Phobius"/>
    </source>
</evidence>
<comment type="subcellular location">
    <subcellularLocation>
        <location evidence="1">Membrane</location>
        <topology evidence="1">Multi-pass membrane protein</topology>
    </subcellularLocation>
</comment>
<name>A0A840HX53_9SPHN</name>
<sequence length="150" mass="16130">MEWLNQLQLDAQWWWLILAVLLGIGEILSPGVFLIWVAAAAAFTGLVTLLTGVPTAAQLLIFALTSLVSAWFGRRWYLGNPVMSSDPLLNDRAARLIGRTVTIAEPIVHGRGRVKVGDSVWPATGPDLPEGAVALVTGFQDGVLVVKTSE</sequence>
<organism evidence="7 8">
    <name type="scientific">Rhizorhapis suberifaciens</name>
    <name type="common">corky root of lettuce</name>
    <dbReference type="NCBI Taxonomy" id="13656"/>
    <lineage>
        <taxon>Bacteria</taxon>
        <taxon>Pseudomonadati</taxon>
        <taxon>Pseudomonadota</taxon>
        <taxon>Alphaproteobacteria</taxon>
        <taxon>Sphingomonadales</taxon>
        <taxon>Sphingomonadaceae</taxon>
        <taxon>Rhizorhapis</taxon>
    </lineage>
</organism>
<dbReference type="GO" id="GO:0005886">
    <property type="term" value="C:plasma membrane"/>
    <property type="evidence" value="ECO:0007669"/>
    <property type="project" value="TreeGrafter"/>
</dbReference>
<dbReference type="EMBL" id="JACHOV010000008">
    <property type="protein sequence ID" value="MBB4641984.1"/>
    <property type="molecule type" value="Genomic_DNA"/>
</dbReference>
<evidence type="ECO:0000256" key="3">
    <source>
        <dbReference type="ARBA" id="ARBA00022989"/>
    </source>
</evidence>
<proteinExistence type="predicted"/>
<feature type="transmembrane region" description="Helical" evidence="5">
    <location>
        <begin position="56"/>
        <end position="73"/>
    </location>
</feature>
<keyword evidence="4 5" id="KW-0472">Membrane</keyword>
<dbReference type="InterPro" id="IPR012340">
    <property type="entry name" value="NA-bd_OB-fold"/>
</dbReference>
<reference evidence="7 8" key="1">
    <citation type="submission" date="2020-08" db="EMBL/GenBank/DDBJ databases">
        <title>Genomic Encyclopedia of Type Strains, Phase IV (KMG-IV): sequencing the most valuable type-strain genomes for metagenomic binning, comparative biology and taxonomic classification.</title>
        <authorList>
            <person name="Goeker M."/>
        </authorList>
    </citation>
    <scope>NUCLEOTIDE SEQUENCE [LARGE SCALE GENOMIC DNA]</scope>
    <source>
        <strain evidence="7 8">DSM 7465</strain>
    </source>
</reference>
<evidence type="ECO:0000313" key="7">
    <source>
        <dbReference type="EMBL" id="MBB4641984.1"/>
    </source>
</evidence>
<keyword evidence="3 5" id="KW-1133">Transmembrane helix</keyword>
<feature type="transmembrane region" description="Helical" evidence="5">
    <location>
        <begin position="12"/>
        <end position="28"/>
    </location>
</feature>
<dbReference type="RefSeq" id="WP_184475761.1">
    <property type="nucleotide sequence ID" value="NZ_JACHOV010000008.1"/>
</dbReference>
<gene>
    <name evidence="7" type="ORF">HNQ99_002302</name>
</gene>
<dbReference type="InterPro" id="IPR052165">
    <property type="entry name" value="Membrane_assoc_protease"/>
</dbReference>
<evidence type="ECO:0000256" key="1">
    <source>
        <dbReference type="ARBA" id="ARBA00004141"/>
    </source>
</evidence>
<evidence type="ECO:0000256" key="2">
    <source>
        <dbReference type="ARBA" id="ARBA00022692"/>
    </source>
</evidence>
<dbReference type="PANTHER" id="PTHR33507">
    <property type="entry name" value="INNER MEMBRANE PROTEIN YBBJ"/>
    <property type="match status" value="1"/>
</dbReference>
<protein>
    <recommendedName>
        <fullName evidence="6">NfeD-like C-terminal domain-containing protein</fullName>
    </recommendedName>
</protein>
<comment type="caution">
    <text evidence="7">The sequence shown here is derived from an EMBL/GenBank/DDBJ whole genome shotgun (WGS) entry which is preliminary data.</text>
</comment>
<dbReference type="Gene3D" id="2.40.50.140">
    <property type="entry name" value="Nucleic acid-binding proteins"/>
    <property type="match status" value="1"/>
</dbReference>
<evidence type="ECO:0000313" key="8">
    <source>
        <dbReference type="Proteomes" id="UP000575068"/>
    </source>
</evidence>
<dbReference type="Pfam" id="PF01957">
    <property type="entry name" value="NfeD"/>
    <property type="match status" value="1"/>
</dbReference>
<accession>A0A840HX53</accession>
<dbReference type="InterPro" id="IPR002810">
    <property type="entry name" value="NfeD-like_C"/>
</dbReference>
<dbReference type="PANTHER" id="PTHR33507:SF3">
    <property type="entry name" value="INNER MEMBRANE PROTEIN YBBJ"/>
    <property type="match status" value="1"/>
</dbReference>
<evidence type="ECO:0000259" key="6">
    <source>
        <dbReference type="Pfam" id="PF01957"/>
    </source>
</evidence>
<evidence type="ECO:0000256" key="4">
    <source>
        <dbReference type="ARBA" id="ARBA00023136"/>
    </source>
</evidence>
<dbReference type="Proteomes" id="UP000575068">
    <property type="component" value="Unassembled WGS sequence"/>
</dbReference>
<dbReference type="AlphaFoldDB" id="A0A840HX53"/>
<keyword evidence="8" id="KW-1185">Reference proteome</keyword>
<keyword evidence="2 5" id="KW-0812">Transmembrane</keyword>
<feature type="domain" description="NfeD-like C-terminal" evidence="6">
    <location>
        <begin position="94"/>
        <end position="147"/>
    </location>
</feature>